<protein>
    <submittedName>
        <fullName evidence="1">Uncharacterized protein</fullName>
    </submittedName>
</protein>
<organism evidence="1 2">
    <name type="scientific">Anguilla anguilla</name>
    <name type="common">European freshwater eel</name>
    <name type="synonym">Muraena anguilla</name>
    <dbReference type="NCBI Taxonomy" id="7936"/>
    <lineage>
        <taxon>Eukaryota</taxon>
        <taxon>Metazoa</taxon>
        <taxon>Chordata</taxon>
        <taxon>Craniata</taxon>
        <taxon>Vertebrata</taxon>
        <taxon>Euteleostomi</taxon>
        <taxon>Actinopterygii</taxon>
        <taxon>Neopterygii</taxon>
        <taxon>Teleostei</taxon>
        <taxon>Anguilliformes</taxon>
        <taxon>Anguillidae</taxon>
        <taxon>Anguilla</taxon>
    </lineage>
</organism>
<dbReference type="Proteomes" id="UP001044222">
    <property type="component" value="Chromosome 10"/>
</dbReference>
<comment type="caution">
    <text evidence="1">The sequence shown here is derived from an EMBL/GenBank/DDBJ whole genome shotgun (WGS) entry which is preliminary data.</text>
</comment>
<keyword evidence="2" id="KW-1185">Reference proteome</keyword>
<sequence length="130" mass="13901">RLQPANIPCINVNCFPQNSLPPHYSLTSPAFVVAVLAVDAALGVGERCSVTKAMAGDETTGGNSLAGKKLCSWTGPAEVVPSRLAMLVVQDHPSQQFQMSDFTVLINPSSTFGSQISVRRPFCMFLARCM</sequence>
<proteinExistence type="predicted"/>
<reference evidence="1" key="1">
    <citation type="submission" date="2021-01" db="EMBL/GenBank/DDBJ databases">
        <title>A chromosome-scale assembly of European eel, Anguilla anguilla.</title>
        <authorList>
            <person name="Henkel C."/>
            <person name="Jong-Raadsen S.A."/>
            <person name="Dufour S."/>
            <person name="Weltzien F.-A."/>
            <person name="Palstra A.P."/>
            <person name="Pelster B."/>
            <person name="Spaink H.P."/>
            <person name="Van Den Thillart G.E."/>
            <person name="Jansen H."/>
            <person name="Zahm M."/>
            <person name="Klopp C."/>
            <person name="Cedric C."/>
            <person name="Louis A."/>
            <person name="Berthelot C."/>
            <person name="Parey E."/>
            <person name="Roest Crollius H."/>
            <person name="Montfort J."/>
            <person name="Robinson-Rechavi M."/>
            <person name="Bucao C."/>
            <person name="Bouchez O."/>
            <person name="Gislard M."/>
            <person name="Lluch J."/>
            <person name="Milhes M."/>
            <person name="Lampietro C."/>
            <person name="Lopez Roques C."/>
            <person name="Donnadieu C."/>
            <person name="Braasch I."/>
            <person name="Desvignes T."/>
            <person name="Postlethwait J."/>
            <person name="Bobe J."/>
            <person name="Guiguen Y."/>
            <person name="Dirks R."/>
        </authorList>
    </citation>
    <scope>NUCLEOTIDE SEQUENCE</scope>
    <source>
        <strain evidence="1">Tag_6206</strain>
        <tissue evidence="1">Liver</tissue>
    </source>
</reference>
<dbReference type="AlphaFoldDB" id="A0A9D3M2A1"/>
<name>A0A9D3M2A1_ANGAN</name>
<dbReference type="EMBL" id="JAFIRN010000010">
    <property type="protein sequence ID" value="KAG5840367.1"/>
    <property type="molecule type" value="Genomic_DNA"/>
</dbReference>
<evidence type="ECO:0000313" key="2">
    <source>
        <dbReference type="Proteomes" id="UP001044222"/>
    </source>
</evidence>
<feature type="non-terminal residue" evidence="1">
    <location>
        <position position="130"/>
    </location>
</feature>
<gene>
    <name evidence="1" type="ORF">ANANG_G00188050</name>
</gene>
<accession>A0A9D3M2A1</accession>
<evidence type="ECO:0000313" key="1">
    <source>
        <dbReference type="EMBL" id="KAG5840367.1"/>
    </source>
</evidence>